<organism evidence="2 3">
    <name type="scientific">Cellulomonas rhizosphaerae</name>
    <dbReference type="NCBI Taxonomy" id="2293719"/>
    <lineage>
        <taxon>Bacteria</taxon>
        <taxon>Bacillati</taxon>
        <taxon>Actinomycetota</taxon>
        <taxon>Actinomycetes</taxon>
        <taxon>Micrococcales</taxon>
        <taxon>Cellulomonadaceae</taxon>
        <taxon>Cellulomonas</taxon>
    </lineage>
</organism>
<dbReference type="InterPro" id="IPR036388">
    <property type="entry name" value="WH-like_DNA-bd_sf"/>
</dbReference>
<name>A0A413RJ10_9CELL</name>
<protein>
    <submittedName>
        <fullName evidence="2">MarR family transcriptional regulator</fullName>
    </submittedName>
</protein>
<reference evidence="2 3" key="1">
    <citation type="submission" date="2018-08" db="EMBL/GenBank/DDBJ databases">
        <title>Cellulomonas rhizosphaerae sp. nov., a novel actinomycete isolated from soil.</title>
        <authorList>
            <person name="Tian Y."/>
        </authorList>
    </citation>
    <scope>NUCLEOTIDE SEQUENCE [LARGE SCALE GENOMIC DNA]</scope>
    <source>
        <strain evidence="2 3">NEAU-TCZ24</strain>
    </source>
</reference>
<evidence type="ECO:0000259" key="1">
    <source>
        <dbReference type="PROSITE" id="PS50995"/>
    </source>
</evidence>
<dbReference type="SMART" id="SM00347">
    <property type="entry name" value="HTH_MARR"/>
    <property type="match status" value="1"/>
</dbReference>
<comment type="caution">
    <text evidence="2">The sequence shown here is derived from an EMBL/GenBank/DDBJ whole genome shotgun (WGS) entry which is preliminary data.</text>
</comment>
<keyword evidence="3" id="KW-1185">Reference proteome</keyword>
<dbReference type="OrthoDB" id="9815567at2"/>
<accession>A0A413RJ10</accession>
<evidence type="ECO:0000313" key="2">
    <source>
        <dbReference type="EMBL" id="RHA38453.1"/>
    </source>
</evidence>
<proteinExistence type="predicted"/>
<dbReference type="GO" id="GO:0003700">
    <property type="term" value="F:DNA-binding transcription factor activity"/>
    <property type="evidence" value="ECO:0007669"/>
    <property type="project" value="InterPro"/>
</dbReference>
<dbReference type="Pfam" id="PF01047">
    <property type="entry name" value="MarR"/>
    <property type="match status" value="1"/>
</dbReference>
<dbReference type="EMBL" id="QWKP01000214">
    <property type="protein sequence ID" value="RHA38453.1"/>
    <property type="molecule type" value="Genomic_DNA"/>
</dbReference>
<sequence length="179" mass="19509">MRRLRGVVELSCADGEANSLCAWFTTARGFGSLTAVSTHPTDGAPGEFLDLLYGILHSLRRETAVLLRSVGTTPGQLRFLRTLSRCDSPQRLGEIAERLDVAPRSVTSKVDQAESDGHVRRIPDPTDRRATLIELTPEGRELLAAVAVQQHQGAAERLSVLSDADRATLVDLLRRVNDA</sequence>
<evidence type="ECO:0000313" key="3">
    <source>
        <dbReference type="Proteomes" id="UP000283374"/>
    </source>
</evidence>
<dbReference type="InterPro" id="IPR039422">
    <property type="entry name" value="MarR/SlyA-like"/>
</dbReference>
<dbReference type="SUPFAM" id="SSF46785">
    <property type="entry name" value="Winged helix' DNA-binding domain"/>
    <property type="match status" value="1"/>
</dbReference>
<dbReference type="PROSITE" id="PS50995">
    <property type="entry name" value="HTH_MARR_2"/>
    <property type="match status" value="1"/>
</dbReference>
<gene>
    <name evidence="2" type="ORF">D1825_14335</name>
</gene>
<dbReference type="AlphaFoldDB" id="A0A413RJ10"/>
<dbReference type="PRINTS" id="PR00598">
    <property type="entry name" value="HTHMARR"/>
</dbReference>
<dbReference type="GO" id="GO:0006950">
    <property type="term" value="P:response to stress"/>
    <property type="evidence" value="ECO:0007669"/>
    <property type="project" value="TreeGrafter"/>
</dbReference>
<dbReference type="Proteomes" id="UP000283374">
    <property type="component" value="Unassembled WGS sequence"/>
</dbReference>
<dbReference type="PANTHER" id="PTHR33164">
    <property type="entry name" value="TRANSCRIPTIONAL REGULATOR, MARR FAMILY"/>
    <property type="match status" value="1"/>
</dbReference>
<dbReference type="InterPro" id="IPR036390">
    <property type="entry name" value="WH_DNA-bd_sf"/>
</dbReference>
<feature type="domain" description="HTH marR-type" evidence="1">
    <location>
        <begin position="45"/>
        <end position="178"/>
    </location>
</feature>
<dbReference type="Gene3D" id="1.10.10.10">
    <property type="entry name" value="Winged helix-like DNA-binding domain superfamily/Winged helix DNA-binding domain"/>
    <property type="match status" value="1"/>
</dbReference>
<dbReference type="PANTHER" id="PTHR33164:SF103">
    <property type="entry name" value="REGULATORY PROTEIN MARR"/>
    <property type="match status" value="1"/>
</dbReference>
<dbReference type="InterPro" id="IPR000835">
    <property type="entry name" value="HTH_MarR-typ"/>
</dbReference>